<keyword evidence="2" id="KW-1185">Reference proteome</keyword>
<protein>
    <submittedName>
        <fullName evidence="1">Uncharacterized protein</fullName>
    </submittedName>
</protein>
<name>A0A6M1SWU9_9BACT</name>
<organism evidence="1 2">
    <name type="scientific">Fodinibius halophilus</name>
    <dbReference type="NCBI Taxonomy" id="1736908"/>
    <lineage>
        <taxon>Bacteria</taxon>
        <taxon>Pseudomonadati</taxon>
        <taxon>Balneolota</taxon>
        <taxon>Balneolia</taxon>
        <taxon>Balneolales</taxon>
        <taxon>Balneolaceae</taxon>
        <taxon>Fodinibius</taxon>
    </lineage>
</organism>
<sequence length="327" mass="36714">MNKNLNYEDIIHGIDNKLLLQTTERPDSNGALSRNKEGYFSVRFQMGMSKLADIAIRNKRTDALQEYIKTLEYAFDHQNPDGSYKLILPKNVTNVPAIDAPTKGDSVSAIAFFGYSLGISLNAIEESGWFVNKNDIPQIKHDLESYRSNIDKTLTYLMDHENILRQTDADAPNRLLFDAIAFYTLGKYTGNTKAQSLGIDFLNLALSSTNREEGYFIENGGWDSSYNGVAVKLGLELFSILPATHSSKDLLARRLACATKWQESRILASGEISTDGNTRVYPGGESFLGTEKEVDVEKTIRTFYYSSILTDNKKYKKLAAGVLDYYR</sequence>
<accession>A0A6M1SWU9</accession>
<gene>
    <name evidence="1" type="ORF">G3569_06695</name>
</gene>
<dbReference type="AlphaFoldDB" id="A0A6M1SWU9"/>
<dbReference type="RefSeq" id="WP_205720061.1">
    <property type="nucleotide sequence ID" value="NZ_JAALLS010000007.1"/>
</dbReference>
<reference evidence="1 2" key="1">
    <citation type="submission" date="2020-02" db="EMBL/GenBank/DDBJ databases">
        <title>Aliifodinibius halophilus 2W32, complete genome.</title>
        <authorList>
            <person name="Li Y."/>
            <person name="Wu S."/>
        </authorList>
    </citation>
    <scope>NUCLEOTIDE SEQUENCE [LARGE SCALE GENOMIC DNA]</scope>
    <source>
        <strain evidence="1 2">2W32</strain>
    </source>
</reference>
<evidence type="ECO:0000313" key="2">
    <source>
        <dbReference type="Proteomes" id="UP000479132"/>
    </source>
</evidence>
<dbReference type="Proteomes" id="UP000479132">
    <property type="component" value="Unassembled WGS sequence"/>
</dbReference>
<proteinExistence type="predicted"/>
<comment type="caution">
    <text evidence="1">The sequence shown here is derived from an EMBL/GenBank/DDBJ whole genome shotgun (WGS) entry which is preliminary data.</text>
</comment>
<dbReference type="EMBL" id="JAALLS010000007">
    <property type="protein sequence ID" value="NGP88036.1"/>
    <property type="molecule type" value="Genomic_DNA"/>
</dbReference>
<evidence type="ECO:0000313" key="1">
    <source>
        <dbReference type="EMBL" id="NGP88036.1"/>
    </source>
</evidence>